<dbReference type="STRING" id="52904.ENSSMAP00000032885"/>
<dbReference type="OrthoDB" id="8958154at2759"/>
<reference evidence="4 7" key="2">
    <citation type="submission" date="2019-06" db="EMBL/GenBank/DDBJ databases">
        <title>Draft genomes of female and male turbot (Scophthalmus maximus).</title>
        <authorList>
            <person name="Xu H."/>
            <person name="Xu X.-W."/>
            <person name="Shao C."/>
            <person name="Chen S."/>
        </authorList>
    </citation>
    <scope>NUCLEOTIDE SEQUENCE [LARGE SCALE GENOMIC DNA]</scope>
    <source>
        <strain evidence="4">Ysfricsl-2016a</strain>
        <tissue evidence="4">Blood</tissue>
    </source>
</reference>
<dbReference type="Proteomes" id="UP000246464">
    <property type="component" value="Chromosome 2"/>
</dbReference>
<feature type="region of interest" description="Disordered" evidence="2">
    <location>
        <begin position="1"/>
        <end position="103"/>
    </location>
</feature>
<evidence type="ECO:0000256" key="2">
    <source>
        <dbReference type="SAM" id="MobiDB-lite"/>
    </source>
</evidence>
<evidence type="ECO:0000313" key="3">
    <source>
        <dbReference type="EMBL" id="AWO97985.1"/>
    </source>
</evidence>
<accession>A0A2U9B2C1</accession>
<dbReference type="Pfam" id="PF15316">
    <property type="entry name" value="MDFI"/>
    <property type="match status" value="1"/>
</dbReference>
<dbReference type="EMBL" id="CP026244">
    <property type="protein sequence ID" value="AWO97985.1"/>
    <property type="molecule type" value="Genomic_DNA"/>
</dbReference>
<reference evidence="5" key="4">
    <citation type="submission" date="2023-05" db="EMBL/GenBank/DDBJ databases">
        <title>High-quality long-read genome of Scophthalmus maximus.</title>
        <authorList>
            <person name="Lien S."/>
            <person name="Martinez P."/>
        </authorList>
    </citation>
    <scope>NUCLEOTIDE SEQUENCE [LARGE SCALE GENOMIC DNA]</scope>
</reference>
<dbReference type="Proteomes" id="UP000438429">
    <property type="component" value="Unassembled WGS sequence"/>
</dbReference>
<dbReference type="InterPro" id="IPR026134">
    <property type="entry name" value="MDFI/MDFIC"/>
</dbReference>
<evidence type="ECO:0000313" key="5">
    <source>
        <dbReference type="Ensembl" id="ENSSMAP00000032885.1"/>
    </source>
</evidence>
<dbReference type="Proteomes" id="UP000694558">
    <property type="component" value="Chromosome 2"/>
</dbReference>
<keyword evidence="6" id="KW-1185">Reference proteome</keyword>
<dbReference type="Bgee" id="ENSSMAG00000020149">
    <property type="expression patterns" value="Expressed in pharyngeal gill and 6 other cell types or tissues"/>
</dbReference>
<dbReference type="EMBL" id="VEVO01000016">
    <property type="protein sequence ID" value="KAF0029643.1"/>
    <property type="molecule type" value="Genomic_DNA"/>
</dbReference>
<dbReference type="KEGG" id="smau:118285920"/>
<dbReference type="GeneTree" id="ENSGT00940000158685"/>
<dbReference type="PANTHER" id="PTHR15304">
    <property type="entry name" value="MYOD FAMILY INHIBITOR"/>
    <property type="match status" value="1"/>
</dbReference>
<proteinExistence type="inferred from homology"/>
<protein>
    <submittedName>
        <fullName evidence="5">MyoD family inhibitor domain containing</fullName>
    </submittedName>
    <submittedName>
        <fullName evidence="3">Putative myoD family inhibitor domain-containing protein</fullName>
    </submittedName>
</protein>
<evidence type="ECO:0000313" key="7">
    <source>
        <dbReference type="Proteomes" id="UP000438429"/>
    </source>
</evidence>
<reference evidence="5" key="3">
    <citation type="submission" date="2020-05" db="EMBL/GenBank/DDBJ databases">
        <authorList>
            <person name="Moser M."/>
        </authorList>
    </citation>
    <scope>NUCLEOTIDE SEQUENCE [LARGE SCALE GENOMIC DNA]</scope>
</reference>
<name>A0A2U9B2C1_SCOMX</name>
<evidence type="ECO:0000313" key="4">
    <source>
        <dbReference type="EMBL" id="KAF0029643.1"/>
    </source>
</evidence>
<dbReference type="AlphaFoldDB" id="A0A2U9B2C1"/>
<sequence>MSKETVLPPDGPGKGPQRETSRLLPLPSHDARDSEPSGRTPSPRKPATEGRSHVTDEKPNYREPVRTQPHSESQPAPSPPVDGDTAKDQNGFPHNNTGMPALTNGSGIHPGICGAGATRTCSCGATISAGGPGTGTAASVPTTEQPRKQPSMPVSQRMQRKLRSSLSVNSDSSRRSKCSSTGSQRAPLPEDCCVHCILACLFCEFLTLCNMVATQASCGACTSEACCCCCCADDLGDDCNCPCDMDCGIMDACCESSDCLEICMECCGICFPT</sequence>
<dbReference type="GeneID" id="118285920"/>
<comment type="similarity">
    <text evidence="1">Belongs to the MDFI family.</text>
</comment>
<dbReference type="OMA" id="PASHDAC"/>
<feature type="region of interest" description="Disordered" evidence="2">
    <location>
        <begin position="131"/>
        <end position="187"/>
    </location>
</feature>
<gene>
    <name evidence="5" type="primary">MDFIC</name>
    <name evidence="4" type="ORF">F2P81_018748</name>
    <name evidence="3" type="ORF">SMAX5B_005471</name>
</gene>
<feature type="compositionally biased region" description="Polar residues" evidence="2">
    <location>
        <begin position="92"/>
        <end position="103"/>
    </location>
</feature>
<dbReference type="RefSeq" id="XP_035465787.1">
    <property type="nucleotide sequence ID" value="XM_035609894.2"/>
</dbReference>
<feature type="compositionally biased region" description="Basic and acidic residues" evidence="2">
    <location>
        <begin position="46"/>
        <end position="65"/>
    </location>
</feature>
<organism evidence="3 6">
    <name type="scientific">Scophthalmus maximus</name>
    <name type="common">Turbot</name>
    <name type="synonym">Psetta maxima</name>
    <dbReference type="NCBI Taxonomy" id="52904"/>
    <lineage>
        <taxon>Eukaryota</taxon>
        <taxon>Metazoa</taxon>
        <taxon>Chordata</taxon>
        <taxon>Craniata</taxon>
        <taxon>Vertebrata</taxon>
        <taxon>Euteleostomi</taxon>
        <taxon>Actinopterygii</taxon>
        <taxon>Neopterygii</taxon>
        <taxon>Teleostei</taxon>
        <taxon>Neoteleostei</taxon>
        <taxon>Acanthomorphata</taxon>
        <taxon>Carangaria</taxon>
        <taxon>Pleuronectiformes</taxon>
        <taxon>Pleuronectoidei</taxon>
        <taxon>Scophthalmidae</taxon>
        <taxon>Scophthalmus</taxon>
    </lineage>
</organism>
<feature type="compositionally biased region" description="Low complexity" evidence="2">
    <location>
        <begin position="131"/>
        <end position="143"/>
    </location>
</feature>
<reference evidence="5" key="5">
    <citation type="submission" date="2025-05" db="UniProtKB">
        <authorList>
            <consortium name="Ensembl"/>
        </authorList>
    </citation>
    <scope>IDENTIFICATION</scope>
</reference>
<evidence type="ECO:0000256" key="1">
    <source>
        <dbReference type="ARBA" id="ARBA00025778"/>
    </source>
</evidence>
<evidence type="ECO:0000313" key="6">
    <source>
        <dbReference type="Proteomes" id="UP000246464"/>
    </source>
</evidence>
<dbReference type="CTD" id="29969"/>
<reference evidence="3 6" key="1">
    <citation type="submission" date="2017-12" db="EMBL/GenBank/DDBJ databases">
        <title>Integrating genomic resources of turbot (Scophthalmus maximus) in depth evaluation of genetic and physical mapping variation across individuals.</title>
        <authorList>
            <person name="Martinez P."/>
        </authorList>
    </citation>
    <scope>NUCLEOTIDE SEQUENCE [LARGE SCALE GENOMIC DNA]</scope>
</reference>
<dbReference type="GO" id="GO:0010468">
    <property type="term" value="P:regulation of gene expression"/>
    <property type="evidence" value="ECO:0007669"/>
    <property type="project" value="UniProtKB-ARBA"/>
</dbReference>
<dbReference type="Ensembl" id="ENSSMAT00000033295.2">
    <property type="protein sequence ID" value="ENSSMAP00000032885.1"/>
    <property type="gene ID" value="ENSSMAG00000020149.2"/>
</dbReference>
<dbReference type="PANTHER" id="PTHR15304:SF0">
    <property type="entry name" value="MYOD FAMILY INHIBITOR DOMAIN-CONTAINING PROTEIN"/>
    <property type="match status" value="1"/>
</dbReference>